<dbReference type="RefSeq" id="WP_110297036.1">
    <property type="nucleotide sequence ID" value="NZ_QJJM01000001.1"/>
</dbReference>
<comment type="caution">
    <text evidence="2">The sequence shown here is derived from an EMBL/GenBank/DDBJ whole genome shotgun (WGS) entry which is preliminary data.</text>
</comment>
<accession>A0A2V3VBU5</accession>
<feature type="compositionally biased region" description="Polar residues" evidence="1">
    <location>
        <begin position="1"/>
        <end position="11"/>
    </location>
</feature>
<dbReference type="Proteomes" id="UP000248014">
    <property type="component" value="Unassembled WGS sequence"/>
</dbReference>
<feature type="compositionally biased region" description="Basic and acidic residues" evidence="1">
    <location>
        <begin position="16"/>
        <end position="57"/>
    </location>
</feature>
<reference evidence="2 3" key="1">
    <citation type="submission" date="2018-05" db="EMBL/GenBank/DDBJ databases">
        <title>Genomic Encyclopedia of Type Strains, Phase IV (KMG-IV): sequencing the most valuable type-strain genomes for metagenomic binning, comparative biology and taxonomic classification.</title>
        <authorList>
            <person name="Goeker M."/>
        </authorList>
    </citation>
    <scope>NUCLEOTIDE SEQUENCE [LARGE SCALE GENOMIC DNA]</scope>
    <source>
        <strain evidence="2 3">DSM 3183</strain>
    </source>
</reference>
<dbReference type="EMBL" id="QJJM01000001">
    <property type="protein sequence ID" value="PXW79050.1"/>
    <property type="molecule type" value="Genomic_DNA"/>
</dbReference>
<evidence type="ECO:0000313" key="3">
    <source>
        <dbReference type="Proteomes" id="UP000248014"/>
    </source>
</evidence>
<keyword evidence="3" id="KW-1185">Reference proteome</keyword>
<feature type="region of interest" description="Disordered" evidence="1">
    <location>
        <begin position="1"/>
        <end position="78"/>
    </location>
</feature>
<organism evidence="2 3">
    <name type="scientific">Blastomonas natatoria</name>
    <dbReference type="NCBI Taxonomy" id="34015"/>
    <lineage>
        <taxon>Bacteria</taxon>
        <taxon>Pseudomonadati</taxon>
        <taxon>Pseudomonadota</taxon>
        <taxon>Alphaproteobacteria</taxon>
        <taxon>Sphingomonadales</taxon>
        <taxon>Sphingomonadaceae</taxon>
        <taxon>Blastomonas</taxon>
    </lineage>
</organism>
<proteinExistence type="predicted"/>
<evidence type="ECO:0000256" key="1">
    <source>
        <dbReference type="SAM" id="MobiDB-lite"/>
    </source>
</evidence>
<gene>
    <name evidence="2" type="ORF">C7451_101112</name>
</gene>
<dbReference type="AlphaFoldDB" id="A0A2V3VBU5"/>
<dbReference type="OrthoDB" id="7620601at2"/>
<protein>
    <submittedName>
        <fullName evidence="2">Uncharacterized protein</fullName>
    </submittedName>
</protein>
<feature type="compositionally biased region" description="Basic and acidic residues" evidence="1">
    <location>
        <begin position="64"/>
        <end position="78"/>
    </location>
</feature>
<evidence type="ECO:0000313" key="2">
    <source>
        <dbReference type="EMBL" id="PXW79050.1"/>
    </source>
</evidence>
<name>A0A2V3VBU5_9SPHN</name>
<sequence>MTDTNDNNSPVPDQVRLAEKALKLKQQDAQRDDPDYLERQTDTADQGRIDGPSDHDPPMGALDAEGHRPVLERSRKVR</sequence>